<name>A0A1G9U840_9SPHI</name>
<reference evidence="3" key="1">
    <citation type="submission" date="2016-10" db="EMBL/GenBank/DDBJ databases">
        <authorList>
            <person name="Varghese N."/>
            <person name="Submissions S."/>
        </authorList>
    </citation>
    <scope>NUCLEOTIDE SEQUENCE [LARGE SCALE GENOMIC DNA]</scope>
    <source>
        <strain evidence="3">DSM 19110</strain>
    </source>
</reference>
<gene>
    <name evidence="2" type="ORF">SAMN05421820_10490</name>
</gene>
<dbReference type="Proteomes" id="UP000183200">
    <property type="component" value="Unassembled WGS sequence"/>
</dbReference>
<dbReference type="OrthoDB" id="821958at2"/>
<dbReference type="AlphaFoldDB" id="A0A1G9U840"/>
<dbReference type="RefSeq" id="WP_074607182.1">
    <property type="nucleotide sequence ID" value="NZ_FNGY01000004.1"/>
</dbReference>
<feature type="region of interest" description="Disordered" evidence="1">
    <location>
        <begin position="215"/>
        <end position="258"/>
    </location>
</feature>
<dbReference type="InterPro" id="IPR046233">
    <property type="entry name" value="DUF6266"/>
</dbReference>
<protein>
    <submittedName>
        <fullName evidence="2">Uncharacterized protein</fullName>
    </submittedName>
</protein>
<organism evidence="2 3">
    <name type="scientific">Pedobacter steynii</name>
    <dbReference type="NCBI Taxonomy" id="430522"/>
    <lineage>
        <taxon>Bacteria</taxon>
        <taxon>Pseudomonadati</taxon>
        <taxon>Bacteroidota</taxon>
        <taxon>Sphingobacteriia</taxon>
        <taxon>Sphingobacteriales</taxon>
        <taxon>Sphingobacteriaceae</taxon>
        <taxon>Pedobacter</taxon>
    </lineage>
</organism>
<evidence type="ECO:0000313" key="3">
    <source>
        <dbReference type="Proteomes" id="UP000183200"/>
    </source>
</evidence>
<dbReference type="EMBL" id="FNGY01000004">
    <property type="protein sequence ID" value="SDM55982.1"/>
    <property type="molecule type" value="Genomic_DNA"/>
</dbReference>
<sequence length="270" mass="30113">MAKITKGLLGGFSGKVGTVVGYTLYGIDRMRSLPDRTAPPTVNELKNRSRFKLIQEVVNCIKDLVKVGFKDYWTVSGGTRAALSYNRRFALKTNEEADYIDPAQFKISGGTLPGLTTAVVVQEREDMLRFSWNPANIDGGSPYDQVMLLAIDMQDRKAAYQCTGNFRSSGTDVLQLPEALKGKEVDVYIAVVAKDRCSQSESQYLGRLRLQEEPELQEKPELKEETGLREEPEVQEKPRLQKVPLPLGDEVETNPFPPVAAHVRLPGIRL</sequence>
<evidence type="ECO:0000256" key="1">
    <source>
        <dbReference type="SAM" id="MobiDB-lite"/>
    </source>
</evidence>
<evidence type="ECO:0000313" key="2">
    <source>
        <dbReference type="EMBL" id="SDM55982.1"/>
    </source>
</evidence>
<keyword evidence="3" id="KW-1185">Reference proteome</keyword>
<dbReference type="Pfam" id="PF19781">
    <property type="entry name" value="DUF6266"/>
    <property type="match status" value="1"/>
</dbReference>
<proteinExistence type="predicted"/>
<accession>A0A1G9U840</accession>
<feature type="compositionally biased region" description="Basic and acidic residues" evidence="1">
    <location>
        <begin position="215"/>
        <end position="239"/>
    </location>
</feature>